<dbReference type="Proteomes" id="UP000183447">
    <property type="component" value="Unassembled WGS sequence"/>
</dbReference>
<dbReference type="RefSeq" id="WP_072340974.1">
    <property type="nucleotide sequence ID" value="NZ_FPKU01000001.1"/>
</dbReference>
<dbReference type="NCBIfam" id="TIGR01439">
    <property type="entry name" value="lp_hng_hel_AbrB"/>
    <property type="match status" value="1"/>
</dbReference>
<accession>A0A1K2HWT8</accession>
<keyword evidence="1" id="KW-0238">DNA-binding</keyword>
<evidence type="ECO:0000313" key="4">
    <source>
        <dbReference type="Proteomes" id="UP000183447"/>
    </source>
</evidence>
<gene>
    <name evidence="3" type="ORF">SAMN02983003_1741</name>
</gene>
<dbReference type="GO" id="GO:0003677">
    <property type="term" value="F:DNA binding"/>
    <property type="evidence" value="ECO:0007669"/>
    <property type="project" value="UniProtKB-UniRule"/>
</dbReference>
<dbReference type="InterPro" id="IPR037914">
    <property type="entry name" value="SpoVT-AbrB_sf"/>
</dbReference>
<name>A0A1K2HWT8_9HYPH</name>
<evidence type="ECO:0000259" key="2">
    <source>
        <dbReference type="PROSITE" id="PS51740"/>
    </source>
</evidence>
<dbReference type="AlphaFoldDB" id="A0A1K2HWT8"/>
<dbReference type="SUPFAM" id="SSF89447">
    <property type="entry name" value="AbrB/MazE/MraZ-like"/>
    <property type="match status" value="1"/>
</dbReference>
<reference evidence="3 4" key="1">
    <citation type="submission" date="2016-11" db="EMBL/GenBank/DDBJ databases">
        <authorList>
            <person name="Jaros S."/>
            <person name="Januszkiewicz K."/>
            <person name="Wedrychowicz H."/>
        </authorList>
    </citation>
    <scope>NUCLEOTIDE SEQUENCE [LARGE SCALE GENOMIC DNA]</scope>
    <source>
        <strain evidence="3 4">ATCC 23634</strain>
    </source>
</reference>
<sequence>MATATLTSKGQMTLPKSVRDELKIGPGDKIDFVKKDGEYVLKPRTARIADLVRVLGIPPVARALTVEEMDKAIEDELAEDDERIRAGR</sequence>
<dbReference type="Gene3D" id="2.10.260.10">
    <property type="match status" value="1"/>
</dbReference>
<feature type="domain" description="SpoVT-AbrB" evidence="2">
    <location>
        <begin position="1"/>
        <end position="46"/>
    </location>
</feature>
<evidence type="ECO:0000256" key="1">
    <source>
        <dbReference type="PROSITE-ProRule" id="PRU01076"/>
    </source>
</evidence>
<proteinExistence type="predicted"/>
<organism evidence="3 4">
    <name type="scientific">Devosia enhydra</name>
    <dbReference type="NCBI Taxonomy" id="665118"/>
    <lineage>
        <taxon>Bacteria</taxon>
        <taxon>Pseudomonadati</taxon>
        <taxon>Pseudomonadota</taxon>
        <taxon>Alphaproteobacteria</taxon>
        <taxon>Hyphomicrobiales</taxon>
        <taxon>Devosiaceae</taxon>
        <taxon>Devosia</taxon>
    </lineage>
</organism>
<evidence type="ECO:0000313" key="3">
    <source>
        <dbReference type="EMBL" id="SFZ83600.1"/>
    </source>
</evidence>
<protein>
    <submittedName>
        <fullName evidence="3">Looped-hinge helix DNA binding domain-containing protein, AbrB family</fullName>
    </submittedName>
</protein>
<dbReference type="EMBL" id="FPKU01000001">
    <property type="protein sequence ID" value="SFZ83600.1"/>
    <property type="molecule type" value="Genomic_DNA"/>
</dbReference>
<dbReference type="STRING" id="665118.SAMN02983003_1741"/>
<dbReference type="InterPro" id="IPR007159">
    <property type="entry name" value="SpoVT-AbrB_dom"/>
</dbReference>
<dbReference type="OrthoDB" id="9809003at2"/>
<dbReference type="SMART" id="SM00966">
    <property type="entry name" value="SpoVT_AbrB"/>
    <property type="match status" value="1"/>
</dbReference>
<keyword evidence="4" id="KW-1185">Reference proteome</keyword>
<dbReference type="Pfam" id="PF04014">
    <property type="entry name" value="MazE_antitoxin"/>
    <property type="match status" value="1"/>
</dbReference>
<dbReference type="PROSITE" id="PS51740">
    <property type="entry name" value="SPOVT_ABRB"/>
    <property type="match status" value="1"/>
</dbReference>